<name>A0A5J5E2L6_9BIFI</name>
<evidence type="ECO:0000256" key="2">
    <source>
        <dbReference type="ARBA" id="ARBA00022576"/>
    </source>
</evidence>
<dbReference type="Gene3D" id="3.40.640.10">
    <property type="entry name" value="Type I PLP-dependent aspartate aminotransferase-like (Major domain)"/>
    <property type="match status" value="1"/>
</dbReference>
<dbReference type="Proteomes" id="UP000374630">
    <property type="component" value="Unassembled WGS sequence"/>
</dbReference>
<dbReference type="EMBL" id="RZNZ01000010">
    <property type="protein sequence ID" value="KAA8819586.1"/>
    <property type="molecule type" value="Genomic_DNA"/>
</dbReference>
<evidence type="ECO:0000256" key="3">
    <source>
        <dbReference type="ARBA" id="ARBA00022679"/>
    </source>
</evidence>
<dbReference type="SUPFAM" id="SSF53383">
    <property type="entry name" value="PLP-dependent transferases"/>
    <property type="match status" value="1"/>
</dbReference>
<evidence type="ECO:0000259" key="4">
    <source>
        <dbReference type="Pfam" id="PF00155"/>
    </source>
</evidence>
<dbReference type="Pfam" id="PF00155">
    <property type="entry name" value="Aminotran_1_2"/>
    <property type="match status" value="1"/>
</dbReference>
<dbReference type="InterPro" id="IPR015421">
    <property type="entry name" value="PyrdxlP-dep_Trfase_major"/>
</dbReference>
<accession>A0A5J5E2L6</accession>
<feature type="domain" description="Aminotransferase class I/classII large" evidence="4">
    <location>
        <begin position="37"/>
        <end position="386"/>
    </location>
</feature>
<keyword evidence="3 6" id="KW-0808">Transferase</keyword>
<sequence length="397" mass="41597">MTGPRPFRIAARVAGLPANCFAATDAKVAKARGGGVDVIDLSKANPDGRAPAFVARQGAAAMLRDSNFPYGPFDGKARFLEAAAGWYAREHGVALDPSSQVTAVEGASVGLAAVTQSLLDPGDALTVVEPYYPPYLALAAAAGARFRTIRATAGNGYLPDLGAVDPSVWDDTALLLLNFPANPTGAMADRAFFGDVLALSRAHGFAVINDFAYAGIGYRERPASLLSAAQTGDLAAEICSMSKMYTMAGWRAGFIAGDARLIGAFRRYHHQLCSSVAAPVQDAAAAALDSDQSTVRDLAARYASRHRLVAEGLRESGIDVFDSSGALYAWARVPDDCTSQGFADLLLERAHVAVLPGTCFGEGGEGYVRISLLMPEERLREAVSRIAETAIACGYAG</sequence>
<dbReference type="Proteomes" id="UP000345527">
    <property type="component" value="Unassembled WGS sequence"/>
</dbReference>
<evidence type="ECO:0000313" key="5">
    <source>
        <dbReference type="EMBL" id="KAA8819586.1"/>
    </source>
</evidence>
<comment type="caution">
    <text evidence="6">The sequence shown here is derived from an EMBL/GenBank/DDBJ whole genome shotgun (WGS) entry which is preliminary data.</text>
</comment>
<comment type="cofactor">
    <cofactor evidence="1">
        <name>pyridoxal 5'-phosphate</name>
        <dbReference type="ChEBI" id="CHEBI:597326"/>
    </cofactor>
</comment>
<evidence type="ECO:0000313" key="6">
    <source>
        <dbReference type="EMBL" id="KAA8823406.1"/>
    </source>
</evidence>
<gene>
    <name evidence="6" type="ORF">EM848_05530</name>
    <name evidence="5" type="ORF">EMO90_08100</name>
</gene>
<reference evidence="7 8" key="1">
    <citation type="journal article" date="2019" name="Syst. Appl. Microbiol.">
        <title>Characterization of Bifidobacterium species in feaces of the Egyptian fruit bat: Description of B. vespertilionis sp. nov. and B. rousetti sp. nov.</title>
        <authorList>
            <person name="Modesto M."/>
            <person name="Satti M."/>
            <person name="Watanabe K."/>
            <person name="Puglisi E."/>
            <person name="Morelli L."/>
            <person name="Huang C.-H."/>
            <person name="Liou J.-S."/>
            <person name="Miyashita M."/>
            <person name="Tamura T."/>
            <person name="Saito S."/>
            <person name="Mori K."/>
            <person name="Huang L."/>
            <person name="Sciavilla P."/>
            <person name="Sandri C."/>
            <person name="Spiezio C."/>
            <person name="Vitali F."/>
            <person name="Cavalieri D."/>
            <person name="Perpetuini G."/>
            <person name="Tofalo R."/>
            <person name="Bonetti A."/>
            <person name="Arita M."/>
            <person name="Mattarelli P."/>
        </authorList>
    </citation>
    <scope>NUCLEOTIDE SEQUENCE [LARGE SCALE GENOMIC DNA]</scope>
    <source>
        <strain evidence="5 8">RST16</strain>
        <strain evidence="6 7">RST8</strain>
    </source>
</reference>
<keyword evidence="2 6" id="KW-0032">Aminotransferase</keyword>
<dbReference type="AlphaFoldDB" id="A0A5J5E2L6"/>
<dbReference type="PANTHER" id="PTHR42832:SF3">
    <property type="entry name" value="L-GLUTAMINE--4-(METHYLSULFANYL)-2-OXOBUTANOATE AMINOTRANSFERASE"/>
    <property type="match status" value="1"/>
</dbReference>
<organism evidence="6 7">
    <name type="scientific">Bifidobacterium vespertilionis</name>
    <dbReference type="NCBI Taxonomy" id="2562524"/>
    <lineage>
        <taxon>Bacteria</taxon>
        <taxon>Bacillati</taxon>
        <taxon>Actinomycetota</taxon>
        <taxon>Actinomycetes</taxon>
        <taxon>Bifidobacteriales</taxon>
        <taxon>Bifidobacteriaceae</taxon>
        <taxon>Bifidobacterium</taxon>
    </lineage>
</organism>
<dbReference type="Gene3D" id="3.90.1150.10">
    <property type="entry name" value="Aspartate Aminotransferase, domain 1"/>
    <property type="match status" value="1"/>
</dbReference>
<dbReference type="InterPro" id="IPR050881">
    <property type="entry name" value="LL-DAP_aminotransferase"/>
</dbReference>
<dbReference type="CDD" id="cd00609">
    <property type="entry name" value="AAT_like"/>
    <property type="match status" value="1"/>
</dbReference>
<dbReference type="OrthoDB" id="9763453at2"/>
<dbReference type="GO" id="GO:0008483">
    <property type="term" value="F:transaminase activity"/>
    <property type="evidence" value="ECO:0007669"/>
    <property type="project" value="UniProtKB-KW"/>
</dbReference>
<proteinExistence type="predicted"/>
<keyword evidence="8" id="KW-1185">Reference proteome</keyword>
<protein>
    <submittedName>
        <fullName evidence="6">Aminotransferase class I/II-fold pyridoxal phosphate-dependent enzyme</fullName>
    </submittedName>
</protein>
<dbReference type="InterPro" id="IPR015424">
    <property type="entry name" value="PyrdxlP-dep_Trfase"/>
</dbReference>
<dbReference type="GO" id="GO:0030170">
    <property type="term" value="F:pyridoxal phosphate binding"/>
    <property type="evidence" value="ECO:0007669"/>
    <property type="project" value="InterPro"/>
</dbReference>
<dbReference type="EMBL" id="RZOA01000009">
    <property type="protein sequence ID" value="KAA8823406.1"/>
    <property type="molecule type" value="Genomic_DNA"/>
</dbReference>
<dbReference type="PANTHER" id="PTHR42832">
    <property type="entry name" value="AMINO ACID AMINOTRANSFERASE"/>
    <property type="match status" value="1"/>
</dbReference>
<evidence type="ECO:0000313" key="8">
    <source>
        <dbReference type="Proteomes" id="UP000374630"/>
    </source>
</evidence>
<evidence type="ECO:0000256" key="1">
    <source>
        <dbReference type="ARBA" id="ARBA00001933"/>
    </source>
</evidence>
<evidence type="ECO:0000313" key="7">
    <source>
        <dbReference type="Proteomes" id="UP000345527"/>
    </source>
</evidence>
<dbReference type="InterPro" id="IPR015422">
    <property type="entry name" value="PyrdxlP-dep_Trfase_small"/>
</dbReference>
<dbReference type="RefSeq" id="WP_150353939.1">
    <property type="nucleotide sequence ID" value="NZ_RZNZ01000010.1"/>
</dbReference>
<dbReference type="InterPro" id="IPR004839">
    <property type="entry name" value="Aminotransferase_I/II_large"/>
</dbReference>